<dbReference type="Pfam" id="PF01841">
    <property type="entry name" value="Transglut_core"/>
    <property type="match status" value="1"/>
</dbReference>
<evidence type="ECO:0000259" key="2">
    <source>
        <dbReference type="SMART" id="SM00460"/>
    </source>
</evidence>
<dbReference type="Gene3D" id="3.10.620.30">
    <property type="match status" value="1"/>
</dbReference>
<feature type="domain" description="Transglutaminase-like" evidence="2">
    <location>
        <begin position="298"/>
        <end position="361"/>
    </location>
</feature>
<reference evidence="3 4" key="1">
    <citation type="submission" date="2018-11" db="EMBL/GenBank/DDBJ databases">
        <title>Genome sequencing of Paenibacillus lentus DSM25539(T).</title>
        <authorList>
            <person name="Kook J.-K."/>
            <person name="Park S.-N."/>
            <person name="Lim Y.K."/>
        </authorList>
    </citation>
    <scope>NUCLEOTIDE SEQUENCE [LARGE SCALE GENOMIC DNA]</scope>
    <source>
        <strain evidence="3 4">DSM 25539</strain>
    </source>
</reference>
<feature type="transmembrane region" description="Helical" evidence="1">
    <location>
        <begin position="12"/>
        <end position="32"/>
    </location>
</feature>
<feature type="transmembrane region" description="Helical" evidence="1">
    <location>
        <begin position="120"/>
        <end position="140"/>
    </location>
</feature>
<organism evidence="3 4">
    <name type="scientific">Paenibacillus lentus</name>
    <dbReference type="NCBI Taxonomy" id="1338368"/>
    <lineage>
        <taxon>Bacteria</taxon>
        <taxon>Bacillati</taxon>
        <taxon>Bacillota</taxon>
        <taxon>Bacilli</taxon>
        <taxon>Bacillales</taxon>
        <taxon>Paenibacillaceae</taxon>
        <taxon>Paenibacillus</taxon>
    </lineage>
</organism>
<dbReference type="InterPro" id="IPR038765">
    <property type="entry name" value="Papain-like_cys_pep_sf"/>
</dbReference>
<feature type="transmembrane region" description="Helical" evidence="1">
    <location>
        <begin position="44"/>
        <end position="68"/>
    </location>
</feature>
<keyword evidence="1" id="KW-0812">Transmembrane</keyword>
<dbReference type="RefSeq" id="WP_125082306.1">
    <property type="nucleotide sequence ID" value="NZ_CP034248.1"/>
</dbReference>
<evidence type="ECO:0000313" key="4">
    <source>
        <dbReference type="Proteomes" id="UP000273145"/>
    </source>
</evidence>
<evidence type="ECO:0000256" key="1">
    <source>
        <dbReference type="SAM" id="Phobius"/>
    </source>
</evidence>
<name>A0A3Q8S4H1_9BACL</name>
<proteinExistence type="predicted"/>
<evidence type="ECO:0000313" key="3">
    <source>
        <dbReference type="EMBL" id="AZK46241.1"/>
    </source>
</evidence>
<keyword evidence="1" id="KW-1133">Transmembrane helix</keyword>
<accession>A0A3Q8S4H1</accession>
<dbReference type="AlphaFoldDB" id="A0A3Q8S4H1"/>
<feature type="transmembrane region" description="Helical" evidence="1">
    <location>
        <begin position="152"/>
        <end position="180"/>
    </location>
</feature>
<dbReference type="PANTHER" id="PTHR33490:SF3">
    <property type="entry name" value="CONSERVED INTEGRAL MEMBRANE PROTEIN"/>
    <property type="match status" value="1"/>
</dbReference>
<keyword evidence="4" id="KW-1185">Reference proteome</keyword>
<dbReference type="Proteomes" id="UP000273145">
    <property type="component" value="Chromosome"/>
</dbReference>
<dbReference type="KEGG" id="plen:EIM92_08675"/>
<dbReference type="InterPro" id="IPR002931">
    <property type="entry name" value="Transglutaminase-like"/>
</dbReference>
<dbReference type="OrthoDB" id="1817605at2"/>
<dbReference type="SMART" id="SM00460">
    <property type="entry name" value="TGc"/>
    <property type="match status" value="1"/>
</dbReference>
<gene>
    <name evidence="3" type="ORF">EIM92_08675</name>
</gene>
<sequence length="383" mass="42874">MTEIWIGSLREYNLISALLLLIMIVSILQGLLRGASRSVGRLFTLFSGGLLSLLSILASVPFTVWIAPKVQQWLGSLALPSRELSRWEQLYYTLITAVRDFPLMRFAVVFILSYWLIRSITGLICAFAFGGGSLFGRLAAGREGTASGISRLMGAGIGTVIGAARCLMVIAALFIVVTLFPNSGFSRYVEASPVYQQGARTIIEPLTGGLIKEKLPVFTRGAREELNEILQRRYEVVDAEISQDIEQAAAKITANAKNDEEKARRLYEWIGSRVDYDYDKVRDYEEKDIWHEQTPQMTFNSRRGVCIDYSRLYAVMARSQGLQVKVVTGLGYDGRGGYGPHAWNEVYLSEKEIWIPLDATWAKSGNWFNPPAFYETHIADNVI</sequence>
<dbReference type="SUPFAM" id="SSF54001">
    <property type="entry name" value="Cysteine proteinases"/>
    <property type="match status" value="1"/>
</dbReference>
<protein>
    <submittedName>
        <fullName evidence="3">Transglutaminase domain-containing protein</fullName>
    </submittedName>
</protein>
<dbReference type="PANTHER" id="PTHR33490">
    <property type="entry name" value="BLR5614 PROTEIN-RELATED"/>
    <property type="match status" value="1"/>
</dbReference>
<keyword evidence="1" id="KW-0472">Membrane</keyword>
<dbReference type="EMBL" id="CP034248">
    <property type="protein sequence ID" value="AZK46241.1"/>
    <property type="molecule type" value="Genomic_DNA"/>
</dbReference>